<reference key="2">
    <citation type="journal article" date="2011" name="Extremophiles">
        <title>Genomic analyses of Acidianus hospitalis W1 a host for studying crenarchaeal virus and plasmid life cycles.</title>
        <authorList>
            <person name="You X.Y."/>
            <person name="Liu C."/>
            <person name="Wang S.Y."/>
            <person name="Jiang C.Y."/>
            <person name="Shah S.A."/>
            <person name="Prangishvili D."/>
            <person name="Liu S.J."/>
            <person name="Garrett R.A."/>
        </authorList>
    </citation>
    <scope>NUCLEOTIDE SEQUENCE</scope>
    <source>
        <strain>W1</strain>
    </source>
</reference>
<reference evidence="1 2" key="1">
    <citation type="journal article" date="2011" name="Extremophiles">
        <title>Genomic analysis of Acidianus hospitalis W1 a host for studying crenarchaeal virus and plasmid life cycles.</title>
        <authorList>
            <person name="You X.Y."/>
            <person name="Liu C."/>
            <person name="Wang S.Y."/>
            <person name="Jiang C.Y."/>
            <person name="Shah S.A."/>
            <person name="Prangishvili D."/>
            <person name="She Q."/>
            <person name="Liu S.J."/>
            <person name="Garrett R.A."/>
        </authorList>
    </citation>
    <scope>NUCLEOTIDE SEQUENCE [LARGE SCALE GENOMIC DNA]</scope>
    <source>
        <strain evidence="1 2">W1</strain>
    </source>
</reference>
<organism evidence="1 2">
    <name type="scientific">Acidianus hospitalis (strain W1)</name>
    <dbReference type="NCBI Taxonomy" id="933801"/>
    <lineage>
        <taxon>Archaea</taxon>
        <taxon>Thermoproteota</taxon>
        <taxon>Thermoprotei</taxon>
        <taxon>Sulfolobales</taxon>
        <taxon>Sulfolobaceae</taxon>
        <taxon>Acidianus</taxon>
    </lineage>
</organism>
<evidence type="ECO:0000313" key="2">
    <source>
        <dbReference type="Proteomes" id="UP000008458"/>
    </source>
</evidence>
<proteinExistence type="predicted"/>
<sequence length="65" mass="7490">MLISLLELLIILKLYFSQITTKDIENVFKNISLFVYYLTRNNSCNNDNIGSSNHSCDYVLLQTAL</sequence>
<dbReference type="HOGENOM" id="CLU_2839165_0_0_2"/>
<evidence type="ECO:0000313" key="1">
    <source>
        <dbReference type="EMBL" id="AEE93355.1"/>
    </source>
</evidence>
<dbReference type="KEGG" id="aho:Ahos_0467"/>
<dbReference type="EMBL" id="CP002535">
    <property type="protein sequence ID" value="AEE93355.1"/>
    <property type="molecule type" value="Genomic_DNA"/>
</dbReference>
<keyword evidence="2" id="KW-1185">Reference proteome</keyword>
<gene>
    <name evidence="1" type="ordered locus">Ahos_0467</name>
</gene>
<accession>F4B667</accession>
<name>F4B667_ACIHW</name>
<dbReference type="Proteomes" id="UP000008458">
    <property type="component" value="Chromosome"/>
</dbReference>
<protein>
    <submittedName>
        <fullName evidence="1">Uncharacterized protein</fullName>
    </submittedName>
</protein>
<dbReference type="AlphaFoldDB" id="F4B667"/>